<name>A0A6P4JIX7_DROKI</name>
<evidence type="ECO:0000256" key="1">
    <source>
        <dbReference type="SAM" id="Coils"/>
    </source>
</evidence>
<evidence type="ECO:0000313" key="2">
    <source>
        <dbReference type="Proteomes" id="UP001652661"/>
    </source>
</evidence>
<keyword evidence="1" id="KW-0175">Coiled coil</keyword>
<evidence type="ECO:0000313" key="3">
    <source>
        <dbReference type="RefSeq" id="XP_017035579.1"/>
    </source>
</evidence>
<organism evidence="2 3">
    <name type="scientific">Drosophila kikkawai</name>
    <name type="common">Fruit fly</name>
    <dbReference type="NCBI Taxonomy" id="30033"/>
    <lineage>
        <taxon>Eukaryota</taxon>
        <taxon>Metazoa</taxon>
        <taxon>Ecdysozoa</taxon>
        <taxon>Arthropoda</taxon>
        <taxon>Hexapoda</taxon>
        <taxon>Insecta</taxon>
        <taxon>Pterygota</taxon>
        <taxon>Neoptera</taxon>
        <taxon>Endopterygota</taxon>
        <taxon>Diptera</taxon>
        <taxon>Brachycera</taxon>
        <taxon>Muscomorpha</taxon>
        <taxon>Ephydroidea</taxon>
        <taxon>Drosophilidae</taxon>
        <taxon>Drosophila</taxon>
        <taxon>Sophophora</taxon>
    </lineage>
</organism>
<dbReference type="Proteomes" id="UP001652661">
    <property type="component" value="Chromosome 3R"/>
</dbReference>
<dbReference type="RefSeq" id="XP_017035579.1">
    <property type="nucleotide sequence ID" value="XM_017180090.3"/>
</dbReference>
<dbReference type="OrthoDB" id="7862278at2759"/>
<dbReference type="GeneID" id="108084072"/>
<protein>
    <submittedName>
        <fullName evidence="3">Uncharacterized protein isoform X2</fullName>
    </submittedName>
</protein>
<keyword evidence="2" id="KW-1185">Reference proteome</keyword>
<feature type="coiled-coil region" evidence="1">
    <location>
        <begin position="64"/>
        <end position="91"/>
    </location>
</feature>
<dbReference type="OMA" id="KIIDYHN"/>
<gene>
    <name evidence="3" type="primary">LOC108084072</name>
</gene>
<reference evidence="3" key="1">
    <citation type="submission" date="2025-08" db="UniProtKB">
        <authorList>
            <consortium name="RefSeq"/>
        </authorList>
    </citation>
    <scope>IDENTIFICATION</scope>
    <source>
        <strain evidence="3">14028-0561.14</strain>
        <tissue evidence="3">Whole fly</tissue>
    </source>
</reference>
<dbReference type="AlphaFoldDB" id="A0A6P4JIX7"/>
<proteinExistence type="predicted"/>
<sequence length="211" mass="24163">MSEGPMSFMHLDMLADILHHDLREMASDFEIKSQFCKEQEQKCLDNAINLLSVDQLLGSLNCCMLKLEMDLNENETNLIEAEKTVSRLERNCQINSKNPSPRVYPLARATYEDLLEQLLATEKTAVQFNNIKNEIEAFHQESVEKLAPGSVITKLISYHTSTLESMEKQIQDLETHVNQLQSEFERLMEDKKCTAKCPCQPTGNYEPMDTS</sequence>
<accession>A0A6P4JIX7</accession>
<feature type="coiled-coil region" evidence="1">
    <location>
        <begin position="163"/>
        <end position="190"/>
    </location>
</feature>